<dbReference type="AlphaFoldDB" id="M1VDZ3"/>
<name>M1VDZ3_CYAM1</name>
<accession>M1VDZ3</accession>
<gene>
    <name evidence="1" type="ORF">CYME_CMM265C</name>
</gene>
<dbReference type="OMA" id="EGNMVSY"/>
<dbReference type="HOGENOM" id="CLU_014813_3_1_1"/>
<evidence type="ECO:0000313" key="1">
    <source>
        <dbReference type="EMBL" id="BAM81097.1"/>
    </source>
</evidence>
<dbReference type="Gene3D" id="1.10.246.230">
    <property type="match status" value="1"/>
</dbReference>
<dbReference type="eggNOG" id="KOG2410">
    <property type="taxonomic scope" value="Eukaryota"/>
</dbReference>
<evidence type="ECO:0000313" key="2">
    <source>
        <dbReference type="Proteomes" id="UP000007014"/>
    </source>
</evidence>
<dbReference type="SUPFAM" id="SSF56235">
    <property type="entry name" value="N-terminal nucleophile aminohydrolases (Ntn hydrolases)"/>
    <property type="match status" value="1"/>
</dbReference>
<dbReference type="Gramene" id="CMM265CT">
    <property type="protein sequence ID" value="CMM265CT"/>
    <property type="gene ID" value="CMM265C"/>
</dbReference>
<reference evidence="1 2" key="1">
    <citation type="journal article" date="2004" name="Nature">
        <title>Genome sequence of the ultrasmall unicellular red alga Cyanidioschyzon merolae 10D.</title>
        <authorList>
            <person name="Matsuzaki M."/>
            <person name="Misumi O."/>
            <person name="Shin-i T."/>
            <person name="Maruyama S."/>
            <person name="Takahara M."/>
            <person name="Miyagishima S."/>
            <person name="Mori T."/>
            <person name="Nishida K."/>
            <person name="Yagisawa F."/>
            <person name="Nishida K."/>
            <person name="Yoshida Y."/>
            <person name="Nishimura Y."/>
            <person name="Nakao S."/>
            <person name="Kobayashi T."/>
            <person name="Momoyama Y."/>
            <person name="Higashiyama T."/>
            <person name="Minoda A."/>
            <person name="Sano M."/>
            <person name="Nomoto H."/>
            <person name="Oishi K."/>
            <person name="Hayashi H."/>
            <person name="Ohta F."/>
            <person name="Nishizaka S."/>
            <person name="Haga S."/>
            <person name="Miura S."/>
            <person name="Morishita T."/>
            <person name="Kabeya Y."/>
            <person name="Terasawa K."/>
            <person name="Suzuki Y."/>
            <person name="Ishii Y."/>
            <person name="Asakawa S."/>
            <person name="Takano H."/>
            <person name="Ohta N."/>
            <person name="Kuroiwa H."/>
            <person name="Tanaka K."/>
            <person name="Shimizu N."/>
            <person name="Sugano S."/>
            <person name="Sato N."/>
            <person name="Nozaki H."/>
            <person name="Ogasawara N."/>
            <person name="Kohara Y."/>
            <person name="Kuroiwa T."/>
        </authorList>
    </citation>
    <scope>NUCLEOTIDE SEQUENCE [LARGE SCALE GENOMIC DNA]</scope>
    <source>
        <strain evidence="1 2">10D</strain>
    </source>
</reference>
<dbReference type="EMBL" id="AP006495">
    <property type="protein sequence ID" value="BAM81097.1"/>
    <property type="molecule type" value="Genomic_DNA"/>
</dbReference>
<protein>
    <submittedName>
        <fullName evidence="1">Gamma-glutamyltransferase</fullName>
    </submittedName>
</protein>
<dbReference type="PANTHER" id="PTHR43881:SF1">
    <property type="entry name" value="GAMMA-GLUTAMYLTRANSPEPTIDASE (AFU_ORTHOLOGUE AFUA_4G13580)"/>
    <property type="match status" value="1"/>
</dbReference>
<dbReference type="STRING" id="280699.M1VDZ3"/>
<dbReference type="InterPro" id="IPR052896">
    <property type="entry name" value="GGT-like_enzyme"/>
</dbReference>
<dbReference type="OrthoDB" id="2015213at2759"/>
<organism evidence="1 2">
    <name type="scientific">Cyanidioschyzon merolae (strain NIES-3377 / 10D)</name>
    <name type="common">Unicellular red alga</name>
    <dbReference type="NCBI Taxonomy" id="280699"/>
    <lineage>
        <taxon>Eukaryota</taxon>
        <taxon>Rhodophyta</taxon>
        <taxon>Bangiophyceae</taxon>
        <taxon>Cyanidiales</taxon>
        <taxon>Cyanidiaceae</taxon>
        <taxon>Cyanidioschyzon</taxon>
    </lineage>
</organism>
<dbReference type="Proteomes" id="UP000007014">
    <property type="component" value="Chromosome 13"/>
</dbReference>
<sequence length="561" mass="59562">MEFHSRRSPVLSLRGLCAASQPLASQAGIQVLTAGGTAVDAAVAVAATLAVTEPCSTGIGGDALLLYFDAKEKKVSALLGCGRSPAALTLEAVQRAGLKELAPASPLTVTVPGAPALWCDAIDRFSSGSVPIRSVLDPAIQLAEFGFPVSPLTALQWRSSVDLLKRSPGGSALLVERCRAPRAGEVFRNPGLGRALRLIAERGKAGFYEGPVADAIVSSLASVPMLHEDLRSHRTEEAEPLQAEYRGVRIYEMPPPTQGLATLIALKILDGIDLESLHTAGQDAALLDALIRAMRVGFLVADTYIADRSHAPDSCRCCGQVDCGAVCRLFTDDSMRTWRRIFREGRAQLSQQSSSAAGFAGSDTVQFCVVDEQGNACSFVNSTCKGFGTGIVPEGFGFSLQNRGLGFSLDSRSPNVLGPCRRPYHTLMPGMAVHASSGCLFSAFGVMGGMMQPQGHLQVIVNMMDRKMDAQAALDAPRFFIESRNFRPENIAHAPLLLEQGILPHVASELQHLGHPIKMSDVRGPARMAFGRGQVIMRDADAGVFWGGSDPRADGCAIAQV</sequence>
<dbReference type="Pfam" id="PF01019">
    <property type="entry name" value="G_glu_transpept"/>
    <property type="match status" value="1"/>
</dbReference>
<dbReference type="Gene3D" id="3.60.20.40">
    <property type="match status" value="1"/>
</dbReference>
<proteinExistence type="predicted"/>
<dbReference type="PRINTS" id="PR01210">
    <property type="entry name" value="GGTRANSPTASE"/>
</dbReference>
<dbReference type="PANTHER" id="PTHR43881">
    <property type="entry name" value="GAMMA-GLUTAMYLTRANSPEPTIDASE (AFU_ORTHOLOGUE AFUA_4G13580)"/>
    <property type="match status" value="1"/>
</dbReference>
<dbReference type="KEGG" id="cme:CYME_CMM265C"/>
<reference evidence="1 2" key="2">
    <citation type="journal article" date="2007" name="BMC Biol.">
        <title>A 100%-complete sequence reveals unusually simple genomic features in the hot-spring red alga Cyanidioschyzon merolae.</title>
        <authorList>
            <person name="Nozaki H."/>
            <person name="Takano H."/>
            <person name="Misumi O."/>
            <person name="Terasawa K."/>
            <person name="Matsuzaki M."/>
            <person name="Maruyama S."/>
            <person name="Nishida K."/>
            <person name="Yagisawa F."/>
            <person name="Yoshida Y."/>
            <person name="Fujiwara T."/>
            <person name="Takio S."/>
            <person name="Tamura K."/>
            <person name="Chung S.J."/>
            <person name="Nakamura S."/>
            <person name="Kuroiwa H."/>
            <person name="Tanaka K."/>
            <person name="Sato N."/>
            <person name="Kuroiwa T."/>
        </authorList>
    </citation>
    <scope>NUCLEOTIDE SEQUENCE [LARGE SCALE GENOMIC DNA]</scope>
    <source>
        <strain evidence="1 2">10D</strain>
    </source>
</reference>
<dbReference type="InterPro" id="IPR029055">
    <property type="entry name" value="Ntn_hydrolases_N"/>
</dbReference>
<keyword evidence="2" id="KW-1185">Reference proteome</keyword>
<dbReference type="RefSeq" id="XP_005537133.1">
    <property type="nucleotide sequence ID" value="XM_005537076.1"/>
</dbReference>
<dbReference type="GeneID" id="16994901"/>
<dbReference type="InterPro" id="IPR043137">
    <property type="entry name" value="GGT_ssub_C"/>
</dbReference>